<dbReference type="Pfam" id="PF03976">
    <property type="entry name" value="PPK2"/>
    <property type="match status" value="2"/>
</dbReference>
<dbReference type="SUPFAM" id="SSF52540">
    <property type="entry name" value="P-loop containing nucleoside triphosphate hydrolases"/>
    <property type="match status" value="2"/>
</dbReference>
<feature type="domain" description="Polyphosphate kinase-2-related" evidence="1">
    <location>
        <begin position="13"/>
        <end position="234"/>
    </location>
</feature>
<dbReference type="InterPro" id="IPR022489">
    <property type="entry name" value="PolyP_AMP_Tfrase"/>
</dbReference>
<gene>
    <name evidence="2" type="primary">pap</name>
    <name evidence="2" type="ORF">H9838_07360</name>
</gene>
<accession>A0A9D1YDS6</accession>
<dbReference type="Gene3D" id="3.40.50.300">
    <property type="entry name" value="P-loop containing nucleotide triphosphate hydrolases"/>
    <property type="match status" value="2"/>
</dbReference>
<dbReference type="AlphaFoldDB" id="A0A9D1YDS6"/>
<dbReference type="EMBL" id="DXDU01000118">
    <property type="protein sequence ID" value="HIY26969.1"/>
    <property type="molecule type" value="Genomic_DNA"/>
</dbReference>
<reference evidence="2" key="2">
    <citation type="submission" date="2021-04" db="EMBL/GenBank/DDBJ databases">
        <authorList>
            <person name="Gilroy R."/>
        </authorList>
    </citation>
    <scope>NUCLEOTIDE SEQUENCE</scope>
    <source>
        <strain evidence="2">1282</strain>
    </source>
</reference>
<proteinExistence type="predicted"/>
<dbReference type="PANTHER" id="PTHR34383:SF3">
    <property type="entry name" value="POLYPHOSPHATE:AMP PHOSPHOTRANSFERASE"/>
    <property type="match status" value="1"/>
</dbReference>
<evidence type="ECO:0000313" key="2">
    <source>
        <dbReference type="EMBL" id="HIY26969.1"/>
    </source>
</evidence>
<organism evidence="2 3">
    <name type="scientific">Candidatus Acutalibacter pullistercoris</name>
    <dbReference type="NCBI Taxonomy" id="2838418"/>
    <lineage>
        <taxon>Bacteria</taxon>
        <taxon>Bacillati</taxon>
        <taxon>Bacillota</taxon>
        <taxon>Clostridia</taxon>
        <taxon>Eubacteriales</taxon>
        <taxon>Acutalibacteraceae</taxon>
        <taxon>Acutalibacter</taxon>
    </lineage>
</organism>
<dbReference type="PANTHER" id="PTHR34383">
    <property type="entry name" value="POLYPHOSPHATE:AMP PHOSPHOTRANSFERASE-RELATED"/>
    <property type="match status" value="1"/>
</dbReference>
<reference evidence="2" key="1">
    <citation type="journal article" date="2021" name="PeerJ">
        <title>Extensive microbial diversity within the chicken gut microbiome revealed by metagenomics and culture.</title>
        <authorList>
            <person name="Gilroy R."/>
            <person name="Ravi A."/>
            <person name="Getino M."/>
            <person name="Pursley I."/>
            <person name="Horton D.L."/>
            <person name="Alikhan N.F."/>
            <person name="Baker D."/>
            <person name="Gharbi K."/>
            <person name="Hall N."/>
            <person name="Watson M."/>
            <person name="Adriaenssens E.M."/>
            <person name="Foster-Nyarko E."/>
            <person name="Jarju S."/>
            <person name="Secka A."/>
            <person name="Antonio M."/>
            <person name="Oren A."/>
            <person name="Chaudhuri R.R."/>
            <person name="La Ragione R."/>
            <person name="Hildebrand F."/>
            <person name="Pallen M.J."/>
        </authorList>
    </citation>
    <scope>NUCLEOTIDE SEQUENCE</scope>
    <source>
        <strain evidence="2">1282</strain>
    </source>
</reference>
<feature type="domain" description="Polyphosphate kinase-2-related" evidence="1">
    <location>
        <begin position="266"/>
        <end position="487"/>
    </location>
</feature>
<evidence type="ECO:0000313" key="3">
    <source>
        <dbReference type="Proteomes" id="UP000823915"/>
    </source>
</evidence>
<dbReference type="Proteomes" id="UP000823915">
    <property type="component" value="Unassembled WGS sequence"/>
</dbReference>
<sequence length="490" mass="58008">MLKNWNRPEKPGKEEMKQRLDAVKEKLATQQMLLKEKKLPVLVLIEGWGAAGKGSVIGQIIRNIDPRFFKVFSMPSTPTEEESRKPFLYRFFEKIPEAGKFTFLDSGWMDQTIKELENDQLDSKAYAQRVDSIKRFERSLTDNGYLVLKFFFHISQKEQKERIDGLLSSKDTSWRVSQRDLWQNKHYNKTLDDFDRYLEDTNTPSAPWYIIDAKNKKFAELQALEFLCTGIDTALHNESLAVPLLQNTFPLIKMPKLKDVALDKYLSEAEYKQQLHDLQEKLGQLHNRLYRKRVPVIICYEGWDAAGKGGNIKRLTGALDPRGFEVHPIASPEPKEKARHYLWRFWTRLPKDGHIAIFDRTWYGRVMVERLEGFCSENDWQRAYYEMNEFEQELYNWGAVILKFWVQIDKDTQLARFTERQNTPSKQWKITDEDWRNREKWDQYEVAIDEMLQKTSTTYAPWHILESVDKKYARIKALQIVVDALEKRLD</sequence>
<dbReference type="InterPro" id="IPR022488">
    <property type="entry name" value="PPK2-related"/>
</dbReference>
<dbReference type="NCBIfam" id="TIGR03708">
    <property type="entry name" value="poly_P_AMP_trns"/>
    <property type="match status" value="1"/>
</dbReference>
<protein>
    <submittedName>
        <fullName evidence="2">Polyphosphate:AMP phosphotransferase</fullName>
    </submittedName>
</protein>
<dbReference type="GO" id="GO:0006797">
    <property type="term" value="P:polyphosphate metabolic process"/>
    <property type="evidence" value="ECO:0007669"/>
    <property type="project" value="InterPro"/>
</dbReference>
<comment type="caution">
    <text evidence="2">The sequence shown here is derived from an EMBL/GenBank/DDBJ whole genome shotgun (WGS) entry which is preliminary data.</text>
</comment>
<name>A0A9D1YDS6_9FIRM</name>
<dbReference type="InterPro" id="IPR027417">
    <property type="entry name" value="P-loop_NTPase"/>
</dbReference>
<evidence type="ECO:0000259" key="1">
    <source>
        <dbReference type="Pfam" id="PF03976"/>
    </source>
</evidence>
<dbReference type="GO" id="GO:0043751">
    <property type="term" value="F:polyphosphate:AMP phosphotransferase activity"/>
    <property type="evidence" value="ECO:0007669"/>
    <property type="project" value="InterPro"/>
</dbReference>